<keyword evidence="3" id="KW-0175">Coiled coil</keyword>
<dbReference type="GO" id="GO:0000723">
    <property type="term" value="P:telomere maintenance"/>
    <property type="evidence" value="ECO:0007669"/>
    <property type="project" value="TreeGrafter"/>
</dbReference>
<evidence type="ECO:0000256" key="3">
    <source>
        <dbReference type="SAM" id="Coils"/>
    </source>
</evidence>
<evidence type="ECO:0000313" key="7">
    <source>
        <dbReference type="Proteomes" id="UP000193920"/>
    </source>
</evidence>
<dbReference type="PANTHER" id="PTHR46457:SF1">
    <property type="entry name" value="DNA REPAIR PROTEIN RAD51 HOMOLOG 4"/>
    <property type="match status" value="1"/>
</dbReference>
<accession>A0A1Y2BZC6</accession>
<dbReference type="STRING" id="1754190.A0A1Y2BZC6"/>
<dbReference type="GO" id="GO:0005524">
    <property type="term" value="F:ATP binding"/>
    <property type="evidence" value="ECO:0007669"/>
    <property type="project" value="InterPro"/>
</dbReference>
<sequence length="1466" mass="168774">MLSNESLNSKEELNDSKNDSFNEIDKNKEEINDNKQNFSKSHSSLKSLNDEKKSLQEISSNNSIRSLKDISSNNSKHSLKNISLNDSKQSLQKINSYTSNKSCSSRKGSQTGIVNTSGGSKGNISCKSRSGSYMTNISKSQSIVKETDIQDTEFIDKINKQLKESIDHHLDYYPNYLFTSNSIIGINKNNVFSEPRFPTKEEAPVWKTDLLLNNKTKALIESLGYYEPISSIYTAEQLTLTGEDSYGYFTIFIREAKYNDEPCYYVCTDTKIYEKGTSNIIADKVLIAYVSTTLHTLNQVTREYIGKCEDQDYINHYILTKYRITDYKTENQKIVASIYDENYYKENSKVILAPHILTEAGEEVLSRILGLILDEDPEDQLLDSIEFISYINDELRIIKFNIKAENEVHFNGLESKKMNEIKEEKLFNKYLNKMSKKHEIEEMKIQYEEMKNNATWENMSGSYDYLNLSTEITDFKNKIDQKEEQYRLEEEREKEEEEKTYKQEYELELNSDDEIIFKNVSSIKKIYKSIDRDKYFINITLLEEENKSKSPPPLENNDNKSSSNLFNSDNNSQYSSFRSMNNSKEFSSKTSNKSNLSNSNSEDNIKFIGSIENTNNPDNLVIDKSISNSSIQSKNNVSDMNKQDSLLLKESIIDDDNSHNDNEINVDEKTNINSTKLSEKPDVNSKNNSTELLEKPDVNSNNNSTEISEKSDANINDNSTELSEKPDESINNNSIELPEKKTIPSEKYLNEIENIKKSLSKITTGSLSFVEPEKDKNENTLSVEEVINMKKQENTESLGSLNSKNSSNQNSSTHLNENLEKSSSINSTNEPSFKENNETLTSRSNTNISDDHNEMYQNEISKDNSLEPISNTISKNNSINQILKTESENDIENITDKDIENEIKELKKESNSANSINLDKSFNSSLKSINSNHNSDKIEEIKPQKSLLLNEIENILEKELSEDPLINEVKNNYGLDVPQTILYPYVEYNYIHQKGYLRIYSSKMKVSFNSELLNVKDKRIKHGSSKLLENPDVKSEYLTVKDKTKEKYTKYINNNPDLKKTISDYLQLLLSKKPKDVYNKEILFGNEEYLISKSGIDKKIDNLINGGILQGEIIELVGSPSTGKTQLSFLLSLNVLLSDIKNTVLYLDTKNSFSIKRIIDFYYSKNNKIEKHSEDIKDLISRIKHQGVYNYHELFNILEEIMKDISHNINNNIGKFNKNLKLIVINSISSLIFPIIGQDYTRNSVMSSISQYLNILSRTYKISILLTNFTVGAKYSNIYNNPTNTLEYYNKKRNLYEHQKICNIKIKDVILKQYQQNHPQNQYPPNEKKKELFINENEEIIAQLINELNDDFSQCIEVNKTTNNIIIRDFKKPSLGNIWTYTPDIQLFLTSLSSPLSSSHINHQKNVNNINNKQNNYNINEITQNSKRQKLNNNDEEIIKKIEVVLSHRTNIGQYCTFCINKNGIS</sequence>
<dbReference type="GO" id="GO:0000400">
    <property type="term" value="F:four-way junction DNA binding"/>
    <property type="evidence" value="ECO:0007669"/>
    <property type="project" value="TreeGrafter"/>
</dbReference>
<evidence type="ECO:0000256" key="1">
    <source>
        <dbReference type="ARBA" id="ARBA00004123"/>
    </source>
</evidence>
<dbReference type="InterPro" id="IPR027417">
    <property type="entry name" value="P-loop_NTPase"/>
</dbReference>
<feature type="region of interest" description="Disordered" evidence="4">
    <location>
        <begin position="97"/>
        <end position="125"/>
    </location>
</feature>
<feature type="region of interest" description="Disordered" evidence="4">
    <location>
        <begin position="794"/>
        <end position="851"/>
    </location>
</feature>
<feature type="compositionally biased region" description="Polar residues" evidence="4">
    <location>
        <begin position="813"/>
        <end position="831"/>
    </location>
</feature>
<dbReference type="GO" id="GO:0005815">
    <property type="term" value="C:microtubule organizing center"/>
    <property type="evidence" value="ECO:0007669"/>
    <property type="project" value="TreeGrafter"/>
</dbReference>
<gene>
    <name evidence="6" type="ORF">LY90DRAFT_672255</name>
</gene>
<dbReference type="GO" id="GO:0042148">
    <property type="term" value="P:DNA strand invasion"/>
    <property type="evidence" value="ECO:0007669"/>
    <property type="project" value="TreeGrafter"/>
</dbReference>
<dbReference type="PROSITE" id="PS50162">
    <property type="entry name" value="RECA_2"/>
    <property type="match status" value="1"/>
</dbReference>
<name>A0A1Y2BZC6_9FUNG</name>
<dbReference type="Proteomes" id="UP000193920">
    <property type="component" value="Unassembled WGS sequence"/>
</dbReference>
<evidence type="ECO:0000256" key="4">
    <source>
        <dbReference type="SAM" id="MobiDB-lite"/>
    </source>
</evidence>
<feature type="coiled-coil region" evidence="3">
    <location>
        <begin position="889"/>
        <end position="916"/>
    </location>
</feature>
<organism evidence="6 7">
    <name type="scientific">Neocallimastix californiae</name>
    <dbReference type="NCBI Taxonomy" id="1754190"/>
    <lineage>
        <taxon>Eukaryota</taxon>
        <taxon>Fungi</taxon>
        <taxon>Fungi incertae sedis</taxon>
        <taxon>Chytridiomycota</taxon>
        <taxon>Chytridiomycota incertae sedis</taxon>
        <taxon>Neocallimastigomycetes</taxon>
        <taxon>Neocallimastigales</taxon>
        <taxon>Neocallimastigaceae</taxon>
        <taxon>Neocallimastix</taxon>
    </lineage>
</organism>
<dbReference type="GO" id="GO:0005657">
    <property type="term" value="C:replication fork"/>
    <property type="evidence" value="ECO:0007669"/>
    <property type="project" value="TreeGrafter"/>
</dbReference>
<dbReference type="Pfam" id="PF08423">
    <property type="entry name" value="Rad51"/>
    <property type="match status" value="1"/>
</dbReference>
<dbReference type="GO" id="GO:0003697">
    <property type="term" value="F:single-stranded DNA binding"/>
    <property type="evidence" value="ECO:0007669"/>
    <property type="project" value="TreeGrafter"/>
</dbReference>
<dbReference type="GO" id="GO:0140664">
    <property type="term" value="F:ATP-dependent DNA damage sensor activity"/>
    <property type="evidence" value="ECO:0007669"/>
    <property type="project" value="InterPro"/>
</dbReference>
<feature type="compositionally biased region" description="Polar residues" evidence="4">
    <location>
        <begin position="34"/>
        <end position="47"/>
    </location>
</feature>
<dbReference type="OrthoDB" id="6334211at2759"/>
<reference evidence="6 7" key="1">
    <citation type="submission" date="2016-08" db="EMBL/GenBank/DDBJ databases">
        <title>A Parts List for Fungal Cellulosomes Revealed by Comparative Genomics.</title>
        <authorList>
            <consortium name="DOE Joint Genome Institute"/>
            <person name="Haitjema C.H."/>
            <person name="Gilmore S.P."/>
            <person name="Henske J.K."/>
            <person name="Solomon K.V."/>
            <person name="De Groot R."/>
            <person name="Kuo A."/>
            <person name="Mondo S.J."/>
            <person name="Salamov A.A."/>
            <person name="Labutti K."/>
            <person name="Zhao Z."/>
            <person name="Chiniquy J."/>
            <person name="Barry K."/>
            <person name="Brewer H.M."/>
            <person name="Purvine S.O."/>
            <person name="Wright A.T."/>
            <person name="Boxma B."/>
            <person name="Van Alen T."/>
            <person name="Hackstein J.H."/>
            <person name="Baker S.E."/>
            <person name="Grigoriev I.V."/>
            <person name="O'Malley M.A."/>
        </authorList>
    </citation>
    <scope>NUCLEOTIDE SEQUENCE [LARGE SCALE GENOMIC DNA]</scope>
    <source>
        <strain evidence="6 7">G1</strain>
    </source>
</reference>
<evidence type="ECO:0000256" key="2">
    <source>
        <dbReference type="ARBA" id="ARBA00023242"/>
    </source>
</evidence>
<dbReference type="InterPro" id="IPR013632">
    <property type="entry name" value="Rad51_C"/>
</dbReference>
<feature type="compositionally biased region" description="Low complexity" evidence="4">
    <location>
        <begin position="797"/>
        <end position="812"/>
    </location>
</feature>
<dbReference type="GO" id="GO:0033063">
    <property type="term" value="C:Rad51B-Rad51C-Rad51D-XRCC2 complex"/>
    <property type="evidence" value="ECO:0007669"/>
    <property type="project" value="TreeGrafter"/>
</dbReference>
<comment type="subcellular location">
    <subcellularLocation>
        <location evidence="1">Nucleus</location>
    </subcellularLocation>
</comment>
<evidence type="ECO:0000259" key="5">
    <source>
        <dbReference type="PROSITE" id="PS50162"/>
    </source>
</evidence>
<feature type="region of interest" description="Disordered" evidence="4">
    <location>
        <begin position="653"/>
        <end position="738"/>
    </location>
</feature>
<keyword evidence="2" id="KW-0539">Nucleus</keyword>
<dbReference type="GO" id="GO:0000724">
    <property type="term" value="P:double-strand break repair via homologous recombination"/>
    <property type="evidence" value="ECO:0007669"/>
    <property type="project" value="TreeGrafter"/>
</dbReference>
<keyword evidence="7" id="KW-1185">Reference proteome</keyword>
<dbReference type="GO" id="GO:0007131">
    <property type="term" value="P:reciprocal meiotic recombination"/>
    <property type="evidence" value="ECO:0007669"/>
    <property type="project" value="TreeGrafter"/>
</dbReference>
<feature type="domain" description="RecA family profile 1" evidence="5">
    <location>
        <begin position="1086"/>
        <end position="1270"/>
    </location>
</feature>
<feature type="coiled-coil region" evidence="3">
    <location>
        <begin position="433"/>
        <end position="508"/>
    </location>
</feature>
<evidence type="ECO:0000313" key="6">
    <source>
        <dbReference type="EMBL" id="ORY40024.1"/>
    </source>
</evidence>
<dbReference type="InterPro" id="IPR020588">
    <property type="entry name" value="RecA_ATP-bd"/>
</dbReference>
<feature type="region of interest" description="Disordered" evidence="4">
    <location>
        <begin position="546"/>
        <end position="601"/>
    </location>
</feature>
<feature type="compositionally biased region" description="Polar residues" evidence="4">
    <location>
        <begin position="573"/>
        <end position="585"/>
    </location>
</feature>
<feature type="compositionally biased region" description="Polar residues" evidence="4">
    <location>
        <begin position="838"/>
        <end position="848"/>
    </location>
</feature>
<protein>
    <recommendedName>
        <fullName evidence="5">RecA family profile 1 domain-containing protein</fullName>
    </recommendedName>
</protein>
<dbReference type="EMBL" id="MCOG01000129">
    <property type="protein sequence ID" value="ORY40024.1"/>
    <property type="molecule type" value="Genomic_DNA"/>
</dbReference>
<dbReference type="InterPro" id="IPR051988">
    <property type="entry name" value="HRR_RAD51_Paralog"/>
</dbReference>
<proteinExistence type="predicted"/>
<comment type="caution">
    <text evidence="6">The sequence shown here is derived from an EMBL/GenBank/DDBJ whole genome shotgun (WGS) entry which is preliminary data.</text>
</comment>
<feature type="compositionally biased region" description="Basic and acidic residues" evidence="4">
    <location>
        <begin position="8"/>
        <end position="33"/>
    </location>
</feature>
<dbReference type="PANTHER" id="PTHR46457">
    <property type="entry name" value="DNA REPAIR PROTEIN RAD51 HOMOLOG 4"/>
    <property type="match status" value="1"/>
</dbReference>
<feature type="compositionally biased region" description="Low complexity" evidence="4">
    <location>
        <begin position="559"/>
        <end position="572"/>
    </location>
</feature>
<feature type="region of interest" description="Disordered" evidence="4">
    <location>
        <begin position="1"/>
        <end position="60"/>
    </location>
</feature>
<feature type="compositionally biased region" description="Basic and acidic residues" evidence="4">
    <location>
        <begin position="656"/>
        <end position="670"/>
    </location>
</feature>
<dbReference type="Gene3D" id="3.40.50.300">
    <property type="entry name" value="P-loop containing nucleotide triphosphate hydrolases"/>
    <property type="match status" value="1"/>
</dbReference>
<dbReference type="SUPFAM" id="SSF52540">
    <property type="entry name" value="P-loop containing nucleoside triphosphate hydrolases"/>
    <property type="match status" value="1"/>
</dbReference>
<feature type="compositionally biased region" description="Low complexity" evidence="4">
    <location>
        <begin position="588"/>
        <end position="601"/>
    </location>
</feature>